<accession>A0A7W6S1R1</accession>
<keyword evidence="2" id="KW-1185">Reference proteome</keyword>
<reference evidence="1 2" key="1">
    <citation type="submission" date="2020-08" db="EMBL/GenBank/DDBJ databases">
        <title>Genome sequencing of Purple Non-Sulfur Bacteria from various extreme environments.</title>
        <authorList>
            <person name="Mayer M."/>
        </authorList>
    </citation>
    <scope>NUCLEOTIDE SEQUENCE [LARGE SCALE GENOMIC DNA]</scope>
    <source>
        <strain evidence="1 2">JA135</strain>
    </source>
</reference>
<gene>
    <name evidence="1" type="ORF">GGD88_002536</name>
</gene>
<dbReference type="EMBL" id="JACIGI010000021">
    <property type="protein sequence ID" value="MBB4286795.1"/>
    <property type="molecule type" value="Genomic_DNA"/>
</dbReference>
<proteinExistence type="predicted"/>
<protein>
    <submittedName>
        <fullName evidence="1">Uncharacterized protein</fullName>
    </submittedName>
</protein>
<evidence type="ECO:0000313" key="1">
    <source>
        <dbReference type="EMBL" id="MBB4286795.1"/>
    </source>
</evidence>
<dbReference type="AlphaFoldDB" id="A0A7W6S1R1"/>
<dbReference type="Proteomes" id="UP000555728">
    <property type="component" value="Unassembled WGS sequence"/>
</dbReference>
<sequence>MTAGAPTLTDILVSYARRVRDGQELARRLGYLAASVEENIEDVTDFHAAVETLIGSAPVSESARRLNAVLTDHHRRLLQETRRARNDLVYDFFIDYPVERSDGTVDEAALARAGAHLAAIDETLREARELVDRLEVTVMSPT</sequence>
<name>A0A7W6S1R1_9PROT</name>
<comment type="caution">
    <text evidence="1">The sequence shown here is derived from an EMBL/GenBank/DDBJ whole genome shotgun (WGS) entry which is preliminary data.</text>
</comment>
<evidence type="ECO:0000313" key="2">
    <source>
        <dbReference type="Proteomes" id="UP000555728"/>
    </source>
</evidence>
<organism evidence="1 2">
    <name type="scientific">Roseospira goensis</name>
    <dbReference type="NCBI Taxonomy" id="391922"/>
    <lineage>
        <taxon>Bacteria</taxon>
        <taxon>Pseudomonadati</taxon>
        <taxon>Pseudomonadota</taxon>
        <taxon>Alphaproteobacteria</taxon>
        <taxon>Rhodospirillales</taxon>
        <taxon>Rhodospirillaceae</taxon>
        <taxon>Roseospira</taxon>
    </lineage>
</organism>
<dbReference type="RefSeq" id="WP_184435947.1">
    <property type="nucleotide sequence ID" value="NZ_JACIGI010000021.1"/>
</dbReference>